<gene>
    <name evidence="2" type="ORF">A3C94_02160</name>
</gene>
<sequence length="282" mass="32853">MKKEINTLKSTKITLFRGKGIRKTLHKNEWWFSVVDVIEAVTESERPRKYWSDLKKKLLQEGYVQLSEKIGQLKLLSADGKYYETDCGDTETMFRIVQSIPSPKAEPFKRWLAKVGYERVREIENPELATKRTRMLYKLKGYSEDWIEKRMRGIVIREELTDEWKNRGVKEERDYEILTAEISKATFGVTPSEYKKLKGLKRQNLRDHMDDFELIFNMLGERATTEIHRTENSKGVAKLKSDAKAGGDIAGGARKKLEKRLGRSVITKKNFVRSPESKKLLT</sequence>
<reference evidence="2 3" key="1">
    <citation type="journal article" date="2016" name="Nat. Commun.">
        <title>Thousands of microbial genomes shed light on interconnected biogeochemical processes in an aquifer system.</title>
        <authorList>
            <person name="Anantharaman K."/>
            <person name="Brown C.T."/>
            <person name="Hug L.A."/>
            <person name="Sharon I."/>
            <person name="Castelle C.J."/>
            <person name="Probst A.J."/>
            <person name="Thomas B.C."/>
            <person name="Singh A."/>
            <person name="Wilkins M.J."/>
            <person name="Karaoz U."/>
            <person name="Brodie E.L."/>
            <person name="Williams K.H."/>
            <person name="Hubbard S.S."/>
            <person name="Banfield J.F."/>
        </authorList>
    </citation>
    <scope>NUCLEOTIDE SEQUENCE [LARGE SCALE GENOMIC DNA]</scope>
</reference>
<dbReference type="InterPro" id="IPR003497">
    <property type="entry name" value="BRO_N_domain"/>
</dbReference>
<dbReference type="Pfam" id="PF02498">
    <property type="entry name" value="Bro-N"/>
    <property type="match status" value="1"/>
</dbReference>
<accession>A0A1F6DUL7</accession>
<dbReference type="EMBL" id="MFLJ01000003">
    <property type="protein sequence ID" value="OGG65027.1"/>
    <property type="molecule type" value="Genomic_DNA"/>
</dbReference>
<name>A0A1F6DUL7_9BACT</name>
<dbReference type="SMART" id="SM01040">
    <property type="entry name" value="Bro-N"/>
    <property type="match status" value="1"/>
</dbReference>
<protein>
    <submittedName>
        <fullName evidence="2">Phage antirepressor protein</fullName>
    </submittedName>
</protein>
<comment type="caution">
    <text evidence="2">The sequence shown here is derived from an EMBL/GenBank/DDBJ whole genome shotgun (WGS) entry which is preliminary data.</text>
</comment>
<feature type="domain" description="Bro-N" evidence="1">
    <location>
        <begin position="20"/>
        <end position="118"/>
    </location>
</feature>
<evidence type="ECO:0000313" key="2">
    <source>
        <dbReference type="EMBL" id="OGG65027.1"/>
    </source>
</evidence>
<evidence type="ECO:0000259" key="1">
    <source>
        <dbReference type="SMART" id="SM01040"/>
    </source>
</evidence>
<evidence type="ECO:0000313" key="3">
    <source>
        <dbReference type="Proteomes" id="UP000177232"/>
    </source>
</evidence>
<dbReference type="STRING" id="1798496.A3C94_02160"/>
<dbReference type="Proteomes" id="UP000177232">
    <property type="component" value="Unassembled WGS sequence"/>
</dbReference>
<organism evidence="2 3">
    <name type="scientific">Candidatus Kaiserbacteria bacterium RIFCSPHIGHO2_02_FULL_55_17</name>
    <dbReference type="NCBI Taxonomy" id="1798496"/>
    <lineage>
        <taxon>Bacteria</taxon>
        <taxon>Candidatus Kaiseribacteriota</taxon>
    </lineage>
</organism>
<proteinExistence type="predicted"/>
<dbReference type="AlphaFoldDB" id="A0A1F6DUL7"/>